<reference evidence="1" key="1">
    <citation type="journal article" date="2022" name="Proc. Natl. Acad. Sci. U.S.A.">
        <title>Life cycle and functional genomics of the unicellular red alga Galdieria for elucidating algal and plant evolution and industrial use.</title>
        <authorList>
            <person name="Hirooka S."/>
            <person name="Itabashi T."/>
            <person name="Ichinose T.M."/>
            <person name="Onuma R."/>
            <person name="Fujiwara T."/>
            <person name="Yamashita S."/>
            <person name="Jong L.W."/>
            <person name="Tomita R."/>
            <person name="Iwane A.H."/>
            <person name="Miyagishima S.Y."/>
        </authorList>
    </citation>
    <scope>NUCLEOTIDE SEQUENCE</scope>
    <source>
        <strain evidence="1">NBRC 102759</strain>
    </source>
</reference>
<sequence>MFLYNYHLSNISTCKHVGCAVYYLNYHSNNHHFKSNTVWKKPNWRMVKSHDNSEKIQTFWNNLFSRFSKMGNELLGKKVYNREEKSLHEGYLTSLDFEEQEEDRWILSSRIVCNPESLLSARQIIHKFLQESRSKDYPKRLSSISCHEDPDVPGVFILVEVFQTQLAMVEYQKENLYQSFLRQLQPLMKEPLGIHLSRERNGKILSSLYPYGPGGEGGRDDMVYR</sequence>
<dbReference type="OrthoDB" id="204972at2759"/>
<organism evidence="1 2">
    <name type="scientific">Galdieria partita</name>
    <dbReference type="NCBI Taxonomy" id="83374"/>
    <lineage>
        <taxon>Eukaryota</taxon>
        <taxon>Rhodophyta</taxon>
        <taxon>Bangiophyceae</taxon>
        <taxon>Galdieriales</taxon>
        <taxon>Galdieriaceae</taxon>
        <taxon>Galdieria</taxon>
    </lineage>
</organism>
<dbReference type="Gene3D" id="3.30.70.100">
    <property type="match status" value="1"/>
</dbReference>
<protein>
    <recommendedName>
        <fullName evidence="3">ABM domain-containing protein</fullName>
    </recommendedName>
</protein>
<keyword evidence="2" id="KW-1185">Reference proteome</keyword>
<evidence type="ECO:0000313" key="2">
    <source>
        <dbReference type="Proteomes" id="UP001061958"/>
    </source>
</evidence>
<proteinExistence type="predicted"/>
<dbReference type="EMBL" id="BQMJ01000009">
    <property type="protein sequence ID" value="GJQ09498.1"/>
    <property type="molecule type" value="Genomic_DNA"/>
</dbReference>
<reference evidence="1" key="2">
    <citation type="submission" date="2022-01" db="EMBL/GenBank/DDBJ databases">
        <authorList>
            <person name="Hirooka S."/>
            <person name="Miyagishima S.Y."/>
        </authorList>
    </citation>
    <scope>NUCLEOTIDE SEQUENCE</scope>
    <source>
        <strain evidence="1">NBRC 102759</strain>
    </source>
</reference>
<gene>
    <name evidence="1" type="ORF">GpartN1_g1289.t1</name>
</gene>
<dbReference type="AlphaFoldDB" id="A0A9C7PRR0"/>
<comment type="caution">
    <text evidence="1">The sequence shown here is derived from an EMBL/GenBank/DDBJ whole genome shotgun (WGS) entry which is preliminary data.</text>
</comment>
<accession>A0A9C7PRR0</accession>
<dbReference type="Proteomes" id="UP001061958">
    <property type="component" value="Unassembled WGS sequence"/>
</dbReference>
<dbReference type="SUPFAM" id="SSF54909">
    <property type="entry name" value="Dimeric alpha+beta barrel"/>
    <property type="match status" value="1"/>
</dbReference>
<dbReference type="InterPro" id="IPR011008">
    <property type="entry name" value="Dimeric_a/b-barrel"/>
</dbReference>
<name>A0A9C7PRR0_9RHOD</name>
<evidence type="ECO:0008006" key="3">
    <source>
        <dbReference type="Google" id="ProtNLM"/>
    </source>
</evidence>
<evidence type="ECO:0000313" key="1">
    <source>
        <dbReference type="EMBL" id="GJQ09498.1"/>
    </source>
</evidence>